<feature type="transmembrane region" description="Helical" evidence="1">
    <location>
        <begin position="80"/>
        <end position="100"/>
    </location>
</feature>
<proteinExistence type="predicted"/>
<sequence>MKEFVLTLVVFFCLGILIETYYLYQLTVLDAKSRGMKQPHLWGYWVSGGNFLLYLFKRKNHPPLRSPAKQAAYLALKKKATIVAVICAILVVIILLTAIFI</sequence>
<dbReference type="RefSeq" id="WP_103660629.1">
    <property type="nucleotide sequence ID" value="NZ_ML136873.1"/>
</dbReference>
<keyword evidence="3" id="KW-1185">Reference proteome</keyword>
<protein>
    <recommendedName>
        <fullName evidence="4">DUF3899 domain-containing protein</fullName>
    </recommendedName>
</protein>
<gene>
    <name evidence="2" type="ORF">EJK17_01720</name>
</gene>
<organism evidence="2 3">
    <name type="scientific">Lactobacillus xujianguonis</name>
    <dbReference type="NCBI Taxonomy" id="2495899"/>
    <lineage>
        <taxon>Bacteria</taxon>
        <taxon>Bacillati</taxon>
        <taxon>Bacillota</taxon>
        <taxon>Bacilli</taxon>
        <taxon>Lactobacillales</taxon>
        <taxon>Lactobacillaceae</taxon>
        <taxon>Lactobacillus</taxon>
    </lineage>
</organism>
<evidence type="ECO:0000313" key="3">
    <source>
        <dbReference type="Proteomes" id="UP000288291"/>
    </source>
</evidence>
<keyword evidence="1" id="KW-0812">Transmembrane</keyword>
<dbReference type="AlphaFoldDB" id="A0A437SWZ0"/>
<reference evidence="2 3" key="1">
    <citation type="submission" date="2018-12" db="EMBL/GenBank/DDBJ databases">
        <authorList>
            <person name="Meng J."/>
        </authorList>
    </citation>
    <scope>NUCLEOTIDE SEQUENCE [LARGE SCALE GENOMIC DNA]</scope>
    <source>
        <strain evidence="2 3">HT111-2</strain>
    </source>
</reference>
<accession>A0A437SWZ0</accession>
<feature type="transmembrane region" description="Helical" evidence="1">
    <location>
        <begin position="42"/>
        <end position="59"/>
    </location>
</feature>
<dbReference type="Proteomes" id="UP000288291">
    <property type="component" value="Unassembled WGS sequence"/>
</dbReference>
<evidence type="ECO:0000256" key="1">
    <source>
        <dbReference type="SAM" id="Phobius"/>
    </source>
</evidence>
<dbReference type="EMBL" id="RXIA01000004">
    <property type="protein sequence ID" value="RVU71445.1"/>
    <property type="molecule type" value="Genomic_DNA"/>
</dbReference>
<evidence type="ECO:0008006" key="4">
    <source>
        <dbReference type="Google" id="ProtNLM"/>
    </source>
</evidence>
<comment type="caution">
    <text evidence="2">The sequence shown here is derived from an EMBL/GenBank/DDBJ whole genome shotgun (WGS) entry which is preliminary data.</text>
</comment>
<name>A0A437SWZ0_9LACO</name>
<evidence type="ECO:0000313" key="2">
    <source>
        <dbReference type="EMBL" id="RVU71445.1"/>
    </source>
</evidence>
<keyword evidence="1" id="KW-1133">Transmembrane helix</keyword>
<keyword evidence="1" id="KW-0472">Membrane</keyword>